<feature type="compositionally biased region" description="Polar residues" evidence="1">
    <location>
        <begin position="506"/>
        <end position="524"/>
    </location>
</feature>
<protein>
    <submittedName>
        <fullName evidence="2">Uncharacterized protein</fullName>
    </submittedName>
</protein>
<dbReference type="AlphaFoldDB" id="A0A0Q9WQ95"/>
<dbReference type="Proteomes" id="UP000007798">
    <property type="component" value="Unassembled WGS sequence"/>
</dbReference>
<sequence length="531" mass="55502">MSRPASRGACDHSPSNGPQLGRVSRQPSFPPPIPMRRQDPMTDSDFFTESDADDVLHGRGGDRRAQVIDGQLYGPTMQPSASVPQLEDSCMESSGIFTDVENRCDEEMRRPMEMEFDMSPESDSNHTMRKAAIPATTAAAAGGQGQQQRPPSSCLSSSSAATTLSNRTSYCSVDGGSTKSFCDEAFNNVGVVGDQPQRSSMLSVQLRASPRPHASSLSSLCTAVENSVSTTTSSTASSSSSSLAASPKSFKAQKPNKNSNHNNLNSHPSTPRSAKSSGGVTRKSHTPNKWDAVMNKIASNKSLIKTNYNDVKSKVSSTRAMTSSPTTPATTTTTNGSTTTPASRRSPSITPKASPKTTLVVKRSPSKTATPSPPPLALARQPQDKGSVGASGGAGGAGGANGRTSLVKSPTTPTSPPAKRLQQQAALIKRGRSYSKESQKSSQSELSLLCNVPSTSQTATGATQSSSVSGSGYPKQLAKTPLRAAKKRDVRNLSISPTDLGPPPKTQQTGKGQSTRSKSSSLAATPTALRK</sequence>
<feature type="compositionally biased region" description="Low complexity" evidence="1">
    <location>
        <begin position="255"/>
        <end position="268"/>
    </location>
</feature>
<accession>A0A0Q9WQ95</accession>
<feature type="compositionally biased region" description="Polar residues" evidence="1">
    <location>
        <begin position="269"/>
        <end position="279"/>
    </location>
</feature>
<feature type="compositionally biased region" description="Low complexity" evidence="1">
    <location>
        <begin position="231"/>
        <end position="246"/>
    </location>
</feature>
<organism evidence="2 3">
    <name type="scientific">Drosophila willistoni</name>
    <name type="common">Fruit fly</name>
    <dbReference type="NCBI Taxonomy" id="7260"/>
    <lineage>
        <taxon>Eukaryota</taxon>
        <taxon>Metazoa</taxon>
        <taxon>Ecdysozoa</taxon>
        <taxon>Arthropoda</taxon>
        <taxon>Hexapoda</taxon>
        <taxon>Insecta</taxon>
        <taxon>Pterygota</taxon>
        <taxon>Neoptera</taxon>
        <taxon>Endopterygota</taxon>
        <taxon>Diptera</taxon>
        <taxon>Brachycera</taxon>
        <taxon>Muscomorpha</taxon>
        <taxon>Ephydroidea</taxon>
        <taxon>Drosophilidae</taxon>
        <taxon>Drosophila</taxon>
        <taxon>Sophophora</taxon>
    </lineage>
</organism>
<evidence type="ECO:0000256" key="1">
    <source>
        <dbReference type="SAM" id="MobiDB-lite"/>
    </source>
</evidence>
<dbReference type="STRING" id="7260.A0A0Q9WQ95"/>
<dbReference type="OrthoDB" id="10038993at2759"/>
<reference evidence="2 3" key="1">
    <citation type="journal article" date="2007" name="Nature">
        <title>Evolution of genes and genomes on the Drosophila phylogeny.</title>
        <authorList>
            <consortium name="Drosophila 12 Genomes Consortium"/>
            <person name="Clark A.G."/>
            <person name="Eisen M.B."/>
            <person name="Smith D.R."/>
            <person name="Bergman C.M."/>
            <person name="Oliver B."/>
            <person name="Markow T.A."/>
            <person name="Kaufman T.C."/>
            <person name="Kellis M."/>
            <person name="Gelbart W."/>
            <person name="Iyer V.N."/>
            <person name="Pollard D.A."/>
            <person name="Sackton T.B."/>
            <person name="Larracuente A.M."/>
            <person name="Singh N.D."/>
            <person name="Abad J.P."/>
            <person name="Abt D.N."/>
            <person name="Adryan B."/>
            <person name="Aguade M."/>
            <person name="Akashi H."/>
            <person name="Anderson W.W."/>
            <person name="Aquadro C.F."/>
            <person name="Ardell D.H."/>
            <person name="Arguello R."/>
            <person name="Artieri C.G."/>
            <person name="Barbash D.A."/>
            <person name="Barker D."/>
            <person name="Barsanti P."/>
            <person name="Batterham P."/>
            <person name="Batzoglou S."/>
            <person name="Begun D."/>
            <person name="Bhutkar A."/>
            <person name="Blanco E."/>
            <person name="Bosak S.A."/>
            <person name="Bradley R.K."/>
            <person name="Brand A.D."/>
            <person name="Brent M.R."/>
            <person name="Brooks A.N."/>
            <person name="Brown R.H."/>
            <person name="Butlin R.K."/>
            <person name="Caggese C."/>
            <person name="Calvi B.R."/>
            <person name="Bernardo de Carvalho A."/>
            <person name="Caspi A."/>
            <person name="Castrezana S."/>
            <person name="Celniker S.E."/>
            <person name="Chang J.L."/>
            <person name="Chapple C."/>
            <person name="Chatterji S."/>
            <person name="Chinwalla A."/>
            <person name="Civetta A."/>
            <person name="Clifton S.W."/>
            <person name="Comeron J.M."/>
            <person name="Costello J.C."/>
            <person name="Coyne J.A."/>
            <person name="Daub J."/>
            <person name="David R.G."/>
            <person name="Delcher A.L."/>
            <person name="Delehaunty K."/>
            <person name="Do C.B."/>
            <person name="Ebling H."/>
            <person name="Edwards K."/>
            <person name="Eickbush T."/>
            <person name="Evans J.D."/>
            <person name="Filipski A."/>
            <person name="Findeiss S."/>
            <person name="Freyhult E."/>
            <person name="Fulton L."/>
            <person name="Fulton R."/>
            <person name="Garcia A.C."/>
            <person name="Gardiner A."/>
            <person name="Garfield D.A."/>
            <person name="Garvin B.E."/>
            <person name="Gibson G."/>
            <person name="Gilbert D."/>
            <person name="Gnerre S."/>
            <person name="Godfrey J."/>
            <person name="Good R."/>
            <person name="Gotea V."/>
            <person name="Gravely B."/>
            <person name="Greenberg A.J."/>
            <person name="Griffiths-Jones S."/>
            <person name="Gross S."/>
            <person name="Guigo R."/>
            <person name="Gustafson E.A."/>
            <person name="Haerty W."/>
            <person name="Hahn M.W."/>
            <person name="Halligan D.L."/>
            <person name="Halpern A.L."/>
            <person name="Halter G.M."/>
            <person name="Han M.V."/>
            <person name="Heger A."/>
            <person name="Hillier L."/>
            <person name="Hinrichs A.S."/>
            <person name="Holmes I."/>
            <person name="Hoskins R.A."/>
            <person name="Hubisz M.J."/>
            <person name="Hultmark D."/>
            <person name="Huntley M.A."/>
            <person name="Jaffe D.B."/>
            <person name="Jagadeeshan S."/>
            <person name="Jeck W.R."/>
            <person name="Johnson J."/>
            <person name="Jones C.D."/>
            <person name="Jordan W.C."/>
            <person name="Karpen G.H."/>
            <person name="Kataoka E."/>
            <person name="Keightley P.D."/>
            <person name="Kheradpour P."/>
            <person name="Kirkness E.F."/>
            <person name="Koerich L.B."/>
            <person name="Kristiansen K."/>
            <person name="Kudrna D."/>
            <person name="Kulathinal R.J."/>
            <person name="Kumar S."/>
            <person name="Kwok R."/>
            <person name="Lander E."/>
            <person name="Langley C.H."/>
            <person name="Lapoint R."/>
            <person name="Lazzaro B.P."/>
            <person name="Lee S.J."/>
            <person name="Levesque L."/>
            <person name="Li R."/>
            <person name="Lin C.F."/>
            <person name="Lin M.F."/>
            <person name="Lindblad-Toh K."/>
            <person name="Llopart A."/>
            <person name="Long M."/>
            <person name="Low L."/>
            <person name="Lozovsky E."/>
            <person name="Lu J."/>
            <person name="Luo M."/>
            <person name="Machado C.A."/>
            <person name="Makalowski W."/>
            <person name="Marzo M."/>
            <person name="Matsuda M."/>
            <person name="Matzkin L."/>
            <person name="McAllister B."/>
            <person name="McBride C.S."/>
            <person name="McKernan B."/>
            <person name="McKernan K."/>
            <person name="Mendez-Lago M."/>
            <person name="Minx P."/>
            <person name="Mollenhauer M.U."/>
            <person name="Montooth K."/>
            <person name="Mount S.M."/>
            <person name="Mu X."/>
            <person name="Myers E."/>
            <person name="Negre B."/>
            <person name="Newfeld S."/>
            <person name="Nielsen R."/>
            <person name="Noor M.A."/>
            <person name="O'Grady P."/>
            <person name="Pachter L."/>
            <person name="Papaceit M."/>
            <person name="Parisi M.J."/>
            <person name="Parisi M."/>
            <person name="Parts L."/>
            <person name="Pedersen J.S."/>
            <person name="Pesole G."/>
            <person name="Phillippy A.M."/>
            <person name="Ponting C.P."/>
            <person name="Pop M."/>
            <person name="Porcelli D."/>
            <person name="Powell J.R."/>
            <person name="Prohaska S."/>
            <person name="Pruitt K."/>
            <person name="Puig M."/>
            <person name="Quesneville H."/>
            <person name="Ram K.R."/>
            <person name="Rand D."/>
            <person name="Rasmussen M.D."/>
            <person name="Reed L.K."/>
            <person name="Reenan R."/>
            <person name="Reily A."/>
            <person name="Remington K.A."/>
            <person name="Rieger T.T."/>
            <person name="Ritchie M.G."/>
            <person name="Robin C."/>
            <person name="Rogers Y.H."/>
            <person name="Rohde C."/>
            <person name="Rozas J."/>
            <person name="Rubenfield M.J."/>
            <person name="Ruiz A."/>
            <person name="Russo S."/>
            <person name="Salzberg S.L."/>
            <person name="Sanchez-Gracia A."/>
            <person name="Saranga D.J."/>
            <person name="Sato H."/>
            <person name="Schaeffer S.W."/>
            <person name="Schatz M.C."/>
            <person name="Schlenke T."/>
            <person name="Schwartz R."/>
            <person name="Segarra C."/>
            <person name="Singh R.S."/>
            <person name="Sirot L."/>
            <person name="Sirota M."/>
            <person name="Sisneros N.B."/>
            <person name="Smith C.D."/>
            <person name="Smith T.F."/>
            <person name="Spieth J."/>
            <person name="Stage D.E."/>
            <person name="Stark A."/>
            <person name="Stephan W."/>
            <person name="Strausberg R.L."/>
            <person name="Strempel S."/>
            <person name="Sturgill D."/>
            <person name="Sutton G."/>
            <person name="Sutton G.G."/>
            <person name="Tao W."/>
            <person name="Teichmann S."/>
            <person name="Tobari Y.N."/>
            <person name="Tomimura Y."/>
            <person name="Tsolas J.M."/>
            <person name="Valente V.L."/>
            <person name="Venter E."/>
            <person name="Venter J.C."/>
            <person name="Vicario S."/>
            <person name="Vieira F.G."/>
            <person name="Vilella A.J."/>
            <person name="Villasante A."/>
            <person name="Walenz B."/>
            <person name="Wang J."/>
            <person name="Wasserman M."/>
            <person name="Watts T."/>
            <person name="Wilson D."/>
            <person name="Wilson R.K."/>
            <person name="Wing R.A."/>
            <person name="Wolfner M.F."/>
            <person name="Wong A."/>
            <person name="Wong G.K."/>
            <person name="Wu C.I."/>
            <person name="Wu G."/>
            <person name="Yamamoto D."/>
            <person name="Yang H.P."/>
            <person name="Yang S.P."/>
            <person name="Yorke J.A."/>
            <person name="Yoshida K."/>
            <person name="Zdobnov E."/>
            <person name="Zhang P."/>
            <person name="Zhang Y."/>
            <person name="Zimin A.V."/>
            <person name="Baldwin J."/>
            <person name="Abdouelleil A."/>
            <person name="Abdulkadir J."/>
            <person name="Abebe A."/>
            <person name="Abera B."/>
            <person name="Abreu J."/>
            <person name="Acer S.C."/>
            <person name="Aftuck L."/>
            <person name="Alexander A."/>
            <person name="An P."/>
            <person name="Anderson E."/>
            <person name="Anderson S."/>
            <person name="Arachi H."/>
            <person name="Azer M."/>
            <person name="Bachantsang P."/>
            <person name="Barry A."/>
            <person name="Bayul T."/>
            <person name="Berlin A."/>
            <person name="Bessette D."/>
            <person name="Bloom T."/>
            <person name="Blye J."/>
            <person name="Boguslavskiy L."/>
            <person name="Bonnet C."/>
            <person name="Boukhgalter B."/>
            <person name="Bourzgui I."/>
            <person name="Brown A."/>
            <person name="Cahill P."/>
            <person name="Channer S."/>
            <person name="Cheshatsang Y."/>
            <person name="Chuda L."/>
            <person name="Citroen M."/>
            <person name="Collymore A."/>
            <person name="Cooke P."/>
            <person name="Costello M."/>
            <person name="D'Aco K."/>
            <person name="Daza R."/>
            <person name="De Haan G."/>
            <person name="DeGray S."/>
            <person name="DeMaso C."/>
            <person name="Dhargay N."/>
            <person name="Dooley K."/>
            <person name="Dooley E."/>
            <person name="Doricent M."/>
            <person name="Dorje P."/>
            <person name="Dorjee K."/>
            <person name="Dupes A."/>
            <person name="Elong R."/>
            <person name="Falk J."/>
            <person name="Farina A."/>
            <person name="Faro S."/>
            <person name="Ferguson D."/>
            <person name="Fisher S."/>
            <person name="Foley C.D."/>
            <person name="Franke A."/>
            <person name="Friedrich D."/>
            <person name="Gadbois L."/>
            <person name="Gearin G."/>
            <person name="Gearin C.R."/>
            <person name="Giannoukos G."/>
            <person name="Goode T."/>
            <person name="Graham J."/>
            <person name="Grandbois E."/>
            <person name="Grewal S."/>
            <person name="Gyaltsen K."/>
            <person name="Hafez N."/>
            <person name="Hagos B."/>
            <person name="Hall J."/>
            <person name="Henson C."/>
            <person name="Hollinger A."/>
            <person name="Honan T."/>
            <person name="Huard M.D."/>
            <person name="Hughes L."/>
            <person name="Hurhula B."/>
            <person name="Husby M.E."/>
            <person name="Kamat A."/>
            <person name="Kanga B."/>
            <person name="Kashin S."/>
            <person name="Khazanovich D."/>
            <person name="Kisner P."/>
            <person name="Lance K."/>
            <person name="Lara M."/>
            <person name="Lee W."/>
            <person name="Lennon N."/>
            <person name="Letendre F."/>
            <person name="LeVine R."/>
            <person name="Lipovsky A."/>
            <person name="Liu X."/>
            <person name="Liu J."/>
            <person name="Liu S."/>
            <person name="Lokyitsang T."/>
            <person name="Lokyitsang Y."/>
            <person name="Lubonja R."/>
            <person name="Lui A."/>
            <person name="MacDonald P."/>
            <person name="Magnisalis V."/>
            <person name="Maru K."/>
            <person name="Matthews C."/>
            <person name="McCusker W."/>
            <person name="McDonough S."/>
            <person name="Mehta T."/>
            <person name="Meldrim J."/>
            <person name="Meneus L."/>
            <person name="Mihai O."/>
            <person name="Mihalev A."/>
            <person name="Mihova T."/>
            <person name="Mittelman R."/>
            <person name="Mlenga V."/>
            <person name="Montmayeur A."/>
            <person name="Mulrain L."/>
            <person name="Navidi A."/>
            <person name="Naylor J."/>
            <person name="Negash T."/>
            <person name="Nguyen T."/>
            <person name="Nguyen N."/>
            <person name="Nicol R."/>
            <person name="Norbu C."/>
            <person name="Norbu N."/>
            <person name="Novod N."/>
            <person name="O'Neill B."/>
            <person name="Osman S."/>
            <person name="Markiewicz E."/>
            <person name="Oyono O.L."/>
            <person name="Patti C."/>
            <person name="Phunkhang P."/>
            <person name="Pierre F."/>
            <person name="Priest M."/>
            <person name="Raghuraman S."/>
            <person name="Rege F."/>
            <person name="Reyes R."/>
            <person name="Rise C."/>
            <person name="Rogov P."/>
            <person name="Ross K."/>
            <person name="Ryan E."/>
            <person name="Settipalli S."/>
            <person name="Shea T."/>
            <person name="Sherpa N."/>
            <person name="Shi L."/>
            <person name="Shih D."/>
            <person name="Sparrow T."/>
            <person name="Spaulding J."/>
            <person name="Stalker J."/>
            <person name="Stange-Thomann N."/>
            <person name="Stavropoulos S."/>
            <person name="Stone C."/>
            <person name="Strader C."/>
            <person name="Tesfaye S."/>
            <person name="Thomson T."/>
            <person name="Thoulutsang Y."/>
            <person name="Thoulutsang D."/>
            <person name="Topham K."/>
            <person name="Topping I."/>
            <person name="Tsamla T."/>
            <person name="Vassiliev H."/>
            <person name="Vo A."/>
            <person name="Wangchuk T."/>
            <person name="Wangdi T."/>
            <person name="Weiand M."/>
            <person name="Wilkinson J."/>
            <person name="Wilson A."/>
            <person name="Yadav S."/>
            <person name="Young G."/>
            <person name="Yu Q."/>
            <person name="Zembek L."/>
            <person name="Zhong D."/>
            <person name="Zimmer A."/>
            <person name="Zwirko Z."/>
            <person name="Jaffe D.B."/>
            <person name="Alvarez P."/>
            <person name="Brockman W."/>
            <person name="Butler J."/>
            <person name="Chin C."/>
            <person name="Gnerre S."/>
            <person name="Grabherr M."/>
            <person name="Kleber M."/>
            <person name="Mauceli E."/>
            <person name="MacCallum I."/>
        </authorList>
    </citation>
    <scope>NUCLEOTIDE SEQUENCE [LARGE SCALE GENOMIC DNA]</scope>
    <source>
        <strain evidence="3">Tucson 14030-0811.24</strain>
    </source>
</reference>
<feature type="compositionally biased region" description="Gly residues" evidence="1">
    <location>
        <begin position="389"/>
        <end position="401"/>
    </location>
</feature>
<feature type="region of interest" description="Disordered" evidence="1">
    <location>
        <begin position="1"/>
        <end position="63"/>
    </location>
</feature>
<feature type="region of interest" description="Disordered" evidence="1">
    <location>
        <begin position="231"/>
        <end position="531"/>
    </location>
</feature>
<feature type="compositionally biased region" description="Low complexity" evidence="1">
    <location>
        <begin position="440"/>
        <end position="472"/>
    </location>
</feature>
<feature type="compositionally biased region" description="Polar residues" evidence="1">
    <location>
        <begin position="297"/>
        <end position="310"/>
    </location>
</feature>
<feature type="region of interest" description="Disordered" evidence="1">
    <location>
        <begin position="136"/>
        <end position="159"/>
    </location>
</feature>
<dbReference type="InParanoid" id="A0A0Q9WQ95"/>
<gene>
    <name evidence="2" type="primary">Dwil\GK26774</name>
    <name evidence="2" type="ORF">Dwil_GK26774</name>
</gene>
<keyword evidence="3" id="KW-1185">Reference proteome</keyword>
<dbReference type="EMBL" id="CH963857">
    <property type="protein sequence ID" value="KRF98304.1"/>
    <property type="molecule type" value="Genomic_DNA"/>
</dbReference>
<feature type="compositionally biased region" description="Low complexity" evidence="1">
    <location>
        <begin position="316"/>
        <end position="351"/>
    </location>
</feature>
<feature type="compositionally biased region" description="Basic and acidic residues" evidence="1">
    <location>
        <begin position="54"/>
        <end position="63"/>
    </location>
</feature>
<proteinExistence type="predicted"/>
<name>A0A0Q9WQ95_DROWI</name>
<dbReference type="KEGG" id="dwi:26528776"/>
<evidence type="ECO:0000313" key="3">
    <source>
        <dbReference type="Proteomes" id="UP000007798"/>
    </source>
</evidence>
<evidence type="ECO:0000313" key="2">
    <source>
        <dbReference type="EMBL" id="KRF98304.1"/>
    </source>
</evidence>